<dbReference type="InterPro" id="IPR027417">
    <property type="entry name" value="P-loop_NTPase"/>
</dbReference>
<feature type="non-terminal residue" evidence="1">
    <location>
        <position position="1"/>
    </location>
</feature>
<dbReference type="SUPFAM" id="SSF50978">
    <property type="entry name" value="WD40 repeat-like"/>
    <property type="match status" value="1"/>
</dbReference>
<reference evidence="1" key="1">
    <citation type="submission" date="2021-02" db="EMBL/GenBank/DDBJ databases">
        <authorList>
            <person name="Nowell W R."/>
        </authorList>
    </citation>
    <scope>NUCLEOTIDE SEQUENCE</scope>
</reference>
<accession>A0A815RFF0</accession>
<dbReference type="SUPFAM" id="SSF52540">
    <property type="entry name" value="P-loop containing nucleoside triphosphate hydrolases"/>
    <property type="match status" value="1"/>
</dbReference>
<organism evidence="1 3">
    <name type="scientific">Didymodactylos carnosus</name>
    <dbReference type="NCBI Taxonomy" id="1234261"/>
    <lineage>
        <taxon>Eukaryota</taxon>
        <taxon>Metazoa</taxon>
        <taxon>Spiralia</taxon>
        <taxon>Gnathifera</taxon>
        <taxon>Rotifera</taxon>
        <taxon>Eurotatoria</taxon>
        <taxon>Bdelloidea</taxon>
        <taxon>Philodinida</taxon>
        <taxon>Philodinidae</taxon>
        <taxon>Didymodactylos</taxon>
    </lineage>
</organism>
<name>A0A815RFF0_9BILA</name>
<dbReference type="AlphaFoldDB" id="A0A815RFF0"/>
<dbReference type="InterPro" id="IPR052752">
    <property type="entry name" value="NACHT-WD_repeat"/>
</dbReference>
<dbReference type="InterPro" id="IPR036322">
    <property type="entry name" value="WD40_repeat_dom_sf"/>
</dbReference>
<evidence type="ECO:0000313" key="3">
    <source>
        <dbReference type="Proteomes" id="UP000663829"/>
    </source>
</evidence>
<dbReference type="Proteomes" id="UP000663829">
    <property type="component" value="Unassembled WGS sequence"/>
</dbReference>
<dbReference type="Proteomes" id="UP000681722">
    <property type="component" value="Unassembled WGS sequence"/>
</dbReference>
<keyword evidence="3" id="KW-1185">Reference proteome</keyword>
<evidence type="ECO:0000313" key="2">
    <source>
        <dbReference type="EMBL" id="CAF4342567.1"/>
    </source>
</evidence>
<dbReference type="EMBL" id="CAJOBC010086323">
    <property type="protein sequence ID" value="CAF4342567.1"/>
    <property type="molecule type" value="Genomic_DNA"/>
</dbReference>
<comment type="caution">
    <text evidence="1">The sequence shown here is derived from an EMBL/GenBank/DDBJ whole genome shotgun (WGS) entry which is preliminary data.</text>
</comment>
<protein>
    <submittedName>
        <fullName evidence="1">Uncharacterized protein</fullName>
    </submittedName>
</protein>
<dbReference type="PANTHER" id="PTHR19871">
    <property type="entry name" value="BETA TRANSDUCIN-RELATED PROTEIN"/>
    <property type="match status" value="1"/>
</dbReference>
<dbReference type="PANTHER" id="PTHR19871:SF14">
    <property type="entry name" value="DUF4062 DOMAIN-CONTAINING PROTEIN"/>
    <property type="match status" value="1"/>
</dbReference>
<sequence length="785" mass="92965">VKEFVLSKEVQKLLVIYGESGCGKSSIMAKIAEQIETTNNALNYLYSRLSERHGTVLFQRAMEYIHIFQGITENELEDILSSDDQVLQSIFVHYLPPIEIFRLPGTLWTRIKNDMKNYLVEKEIDGLTCIYFYHRSFFEYIPCMQDIYSQLEILEKNRLNYFFGLYQPPNQKSYELSKKLQQKYHYSSDTIQTNRRLSVMQPFRKRVKKGEQFNYRRLKQLTEGTERYDYMHPSTLYNYEFMLCYLKTGLKIKLLLEKFSNFKQFYRPGEFQFLFKLYEMLQSILDRYPSNFAFEISSRLERFRELPSNLMSLQQQCSEHSVLRSLQSSSCVEPLHRCQFNSNIHCIAIEDEHLYILTDSQLVVALAKYYLTDYTWKWNLPSLTSAYKSIVHYYTFFICVYTSNSFLVYDYHRTEPICFHQEEEINKDNEYLIVDTVGFETILCCKRNGTLFIWNFVQNQLKHTIELNQQISNCTICRSKLRENAGDTNTYTLLKIYPAKSNELHYLVIITMDPTILKVVWIGKIELQQSVKNMSIDIDLLNVCTDVQYHKEKHQLHFYQIPYIDKEKLLPTDQIEFDFRQTQLSKSIYLSLNELSSIDRADLKLLPQSHFLEKPLLCAITNESVQIIHSCECEQLSNFKFDRQPEYKYNYLTIPTHCHYGSAVSAHFGYKEYNYLLCWNSSGLIDIYKWKCDYNHVHSYSALIHLDVYNRTIMNVIFSIDWTNGITVYVSLADGELQKYNVAFSLLCKQKSFIKNDSDRTKISQLYVECGHIVTLNEAKKYVTL</sequence>
<dbReference type="OrthoDB" id="2325716at2759"/>
<gene>
    <name evidence="1" type="ORF">GPM918_LOCUS35659</name>
    <name evidence="2" type="ORF">SRO942_LOCUS36378</name>
</gene>
<dbReference type="EMBL" id="CAJNOQ010020852">
    <property type="protein sequence ID" value="CAF1476558.1"/>
    <property type="molecule type" value="Genomic_DNA"/>
</dbReference>
<proteinExistence type="predicted"/>
<evidence type="ECO:0000313" key="1">
    <source>
        <dbReference type="EMBL" id="CAF1476558.1"/>
    </source>
</evidence>